<dbReference type="AlphaFoldDB" id="A6TPD6"/>
<keyword evidence="2" id="KW-1185">Reference proteome</keyword>
<reference evidence="2" key="1">
    <citation type="journal article" date="2016" name="Genome Announc.">
        <title>Complete genome sequence of Alkaliphilus metalliredigens strain QYMF, an alkaliphilic and metal-reducing bacterium isolated from borax-contaminated leachate ponds.</title>
        <authorList>
            <person name="Hwang C."/>
            <person name="Copeland A."/>
            <person name="Lucas S."/>
            <person name="Lapidus A."/>
            <person name="Barry K."/>
            <person name="Detter J.C."/>
            <person name="Glavina Del Rio T."/>
            <person name="Hammon N."/>
            <person name="Israni S."/>
            <person name="Dalin E."/>
            <person name="Tice H."/>
            <person name="Pitluck S."/>
            <person name="Chertkov O."/>
            <person name="Brettin T."/>
            <person name="Bruce D."/>
            <person name="Han C."/>
            <person name="Schmutz J."/>
            <person name="Larimer F."/>
            <person name="Land M.L."/>
            <person name="Hauser L."/>
            <person name="Kyrpides N."/>
            <person name="Mikhailova N."/>
            <person name="Ye Q."/>
            <person name="Zhou J."/>
            <person name="Richardson P."/>
            <person name="Fields M.W."/>
        </authorList>
    </citation>
    <scope>NUCLEOTIDE SEQUENCE [LARGE SCALE GENOMIC DNA]</scope>
    <source>
        <strain evidence="2">QYMF</strain>
    </source>
</reference>
<dbReference type="HOGENOM" id="CLU_3211543_0_0_9"/>
<protein>
    <submittedName>
        <fullName evidence="1">Uncharacterized protein</fullName>
    </submittedName>
</protein>
<evidence type="ECO:0000313" key="2">
    <source>
        <dbReference type="Proteomes" id="UP000001572"/>
    </source>
</evidence>
<dbReference type="STRING" id="293826.Amet_1889"/>
<name>A6TPD6_ALKMQ</name>
<dbReference type="Proteomes" id="UP000001572">
    <property type="component" value="Chromosome"/>
</dbReference>
<dbReference type="KEGG" id="amt:Amet_1889"/>
<proteinExistence type="predicted"/>
<dbReference type="RefSeq" id="WP_012063088.1">
    <property type="nucleotide sequence ID" value="NC_009633.1"/>
</dbReference>
<dbReference type="EMBL" id="CP000724">
    <property type="protein sequence ID" value="ABR48054.1"/>
    <property type="molecule type" value="Genomic_DNA"/>
</dbReference>
<sequence>MGYLILVVLLGMLAWNVKEGFEMIDDRLKSILETLEKNNENDDK</sequence>
<gene>
    <name evidence="1" type="ordered locus">Amet_1889</name>
</gene>
<organism evidence="1 2">
    <name type="scientific">Alkaliphilus metalliredigens (strain QYMF)</name>
    <dbReference type="NCBI Taxonomy" id="293826"/>
    <lineage>
        <taxon>Bacteria</taxon>
        <taxon>Bacillati</taxon>
        <taxon>Bacillota</taxon>
        <taxon>Clostridia</taxon>
        <taxon>Peptostreptococcales</taxon>
        <taxon>Natronincolaceae</taxon>
        <taxon>Alkaliphilus</taxon>
    </lineage>
</organism>
<accession>A6TPD6</accession>
<evidence type="ECO:0000313" key="1">
    <source>
        <dbReference type="EMBL" id="ABR48054.1"/>
    </source>
</evidence>